<name>A0A845V1I2_9GAMM</name>
<evidence type="ECO:0000313" key="3">
    <source>
        <dbReference type="Proteomes" id="UP000484885"/>
    </source>
</evidence>
<evidence type="ECO:0000256" key="1">
    <source>
        <dbReference type="SAM" id="SignalP"/>
    </source>
</evidence>
<keyword evidence="1" id="KW-0732">Signal</keyword>
<reference evidence="2 3" key="1">
    <citation type="submission" date="2020-02" db="EMBL/GenBank/DDBJ databases">
        <authorList>
            <person name="Zhang X.-Y."/>
        </authorList>
    </citation>
    <scope>NUCLEOTIDE SEQUENCE [LARGE SCALE GENOMIC DNA]</scope>
    <source>
        <strain evidence="2 3">C33</strain>
    </source>
</reference>
<protein>
    <recommendedName>
        <fullName evidence="4">Right handed beta helix domain-containing protein</fullName>
    </recommendedName>
</protein>
<dbReference type="Proteomes" id="UP000484885">
    <property type="component" value="Unassembled WGS sequence"/>
</dbReference>
<dbReference type="SUPFAM" id="SSF51126">
    <property type="entry name" value="Pectin lyase-like"/>
    <property type="match status" value="1"/>
</dbReference>
<proteinExistence type="predicted"/>
<organism evidence="2 3">
    <name type="scientific">Wenzhouxiangella limi</name>
    <dbReference type="NCBI Taxonomy" id="2707351"/>
    <lineage>
        <taxon>Bacteria</taxon>
        <taxon>Pseudomonadati</taxon>
        <taxon>Pseudomonadota</taxon>
        <taxon>Gammaproteobacteria</taxon>
        <taxon>Chromatiales</taxon>
        <taxon>Wenzhouxiangellaceae</taxon>
        <taxon>Wenzhouxiangella</taxon>
    </lineage>
</organism>
<feature type="signal peptide" evidence="1">
    <location>
        <begin position="1"/>
        <end position="23"/>
    </location>
</feature>
<dbReference type="Gene3D" id="2.160.20.10">
    <property type="entry name" value="Single-stranded right-handed beta-helix, Pectin lyase-like"/>
    <property type="match status" value="1"/>
</dbReference>
<keyword evidence="3" id="KW-1185">Reference proteome</keyword>
<sequence length="479" mass="49837">MKHFRTLLVFLPLYAMCPCTVEAQQSQNSESLPTTWYVAAGGSGDGRSPAAPFGSTEEVEKASAPGDIIVVLSRADRLGGGLALKPRQILRGFATNSRRPVITNTSEERNGGNGVVLSKDSRIEGIEIRDTHASGVFGRDVGAVALSDVSIHGANRSRGLIVENPLAPLPHAGVALMASPESGSQTARLSRVHVVEAAGMAIGANALAGARLTLDLYDVEVIGGAGFGNADYGIAATANGRGSEASLQMTRSRVRGRTSPGARNVVLAASDHGTVKGLIYESFIGESGQDGVLAAALTLPATIDVSIVGSTIENGAQSNVEGTFLAFPHEPNDVADSSIAISIHRSTIRGAGQGPLFGERGSNVLLTGSFIPEGQPLVAAPYSLRITDSTIEDGSAFGLAVGSFKGLPTADPGHFDVLVRNTKFIGNRGGEIMIGAPEARLDARGNCWRSPDDESEPRVITYWVEEPAAAETSERVSCE</sequence>
<dbReference type="EMBL" id="JAAGSC010000022">
    <property type="protein sequence ID" value="NDY94141.1"/>
    <property type="molecule type" value="Genomic_DNA"/>
</dbReference>
<dbReference type="InterPro" id="IPR011050">
    <property type="entry name" value="Pectin_lyase_fold/virulence"/>
</dbReference>
<evidence type="ECO:0000313" key="2">
    <source>
        <dbReference type="EMBL" id="NDY94141.1"/>
    </source>
</evidence>
<gene>
    <name evidence="2" type="ORF">G3I74_00135</name>
</gene>
<accession>A0A845V1I2</accession>
<dbReference type="RefSeq" id="WP_164208717.1">
    <property type="nucleotide sequence ID" value="NZ_JAAGSC010000022.1"/>
</dbReference>
<feature type="chain" id="PRO_5032315569" description="Right handed beta helix domain-containing protein" evidence="1">
    <location>
        <begin position="24"/>
        <end position="479"/>
    </location>
</feature>
<evidence type="ECO:0008006" key="4">
    <source>
        <dbReference type="Google" id="ProtNLM"/>
    </source>
</evidence>
<dbReference type="AlphaFoldDB" id="A0A845V1I2"/>
<dbReference type="InterPro" id="IPR012334">
    <property type="entry name" value="Pectin_lyas_fold"/>
</dbReference>
<comment type="caution">
    <text evidence="2">The sequence shown here is derived from an EMBL/GenBank/DDBJ whole genome shotgun (WGS) entry which is preliminary data.</text>
</comment>